<keyword evidence="2" id="KW-1185">Reference proteome</keyword>
<protein>
    <submittedName>
        <fullName evidence="1">Uncharacterized protein</fullName>
    </submittedName>
</protein>
<accession>A0A3M7PED5</accession>
<proteinExistence type="predicted"/>
<sequence length="111" mass="13356">MTKLIYNDAKEFDPMHDFYKEVGKLVKENFSRKTNRKKKLEKLLKPRLNQKQNHKQLKYFGIKKHEKMLNASRVIYIVAHNDNTIVIFKAKVKTDNLIIYTNNDLHNRIRV</sequence>
<organism evidence="1 2">
    <name type="scientific">Brachionus plicatilis</name>
    <name type="common">Marine rotifer</name>
    <name type="synonym">Brachionus muelleri</name>
    <dbReference type="NCBI Taxonomy" id="10195"/>
    <lineage>
        <taxon>Eukaryota</taxon>
        <taxon>Metazoa</taxon>
        <taxon>Spiralia</taxon>
        <taxon>Gnathifera</taxon>
        <taxon>Rotifera</taxon>
        <taxon>Eurotatoria</taxon>
        <taxon>Monogononta</taxon>
        <taxon>Pseudotrocha</taxon>
        <taxon>Ploima</taxon>
        <taxon>Brachionidae</taxon>
        <taxon>Brachionus</taxon>
    </lineage>
</organism>
<reference evidence="1 2" key="1">
    <citation type="journal article" date="2018" name="Sci. Rep.">
        <title>Genomic signatures of local adaptation to the degree of environmental predictability in rotifers.</title>
        <authorList>
            <person name="Franch-Gras L."/>
            <person name="Hahn C."/>
            <person name="Garcia-Roger E.M."/>
            <person name="Carmona M.J."/>
            <person name="Serra M."/>
            <person name="Gomez A."/>
        </authorList>
    </citation>
    <scope>NUCLEOTIDE SEQUENCE [LARGE SCALE GENOMIC DNA]</scope>
    <source>
        <strain evidence="1">HYR1</strain>
    </source>
</reference>
<dbReference type="EMBL" id="REGN01011450">
    <property type="protein sequence ID" value="RMZ97378.1"/>
    <property type="molecule type" value="Genomic_DNA"/>
</dbReference>
<evidence type="ECO:0000313" key="1">
    <source>
        <dbReference type="EMBL" id="RMZ97378.1"/>
    </source>
</evidence>
<dbReference type="Proteomes" id="UP000276133">
    <property type="component" value="Unassembled WGS sequence"/>
</dbReference>
<dbReference type="AlphaFoldDB" id="A0A3M7PED5"/>
<name>A0A3M7PED5_BRAPC</name>
<gene>
    <name evidence="1" type="ORF">BpHYR1_017529</name>
</gene>
<evidence type="ECO:0000313" key="2">
    <source>
        <dbReference type="Proteomes" id="UP000276133"/>
    </source>
</evidence>
<comment type="caution">
    <text evidence="1">The sequence shown here is derived from an EMBL/GenBank/DDBJ whole genome shotgun (WGS) entry which is preliminary data.</text>
</comment>